<protein>
    <recommendedName>
        <fullName evidence="3">Aminoglycoside phosphotransferase domain-containing protein</fullName>
    </recommendedName>
</protein>
<comment type="caution">
    <text evidence="1">The sequence shown here is derived from an EMBL/GenBank/DDBJ whole genome shotgun (WGS) entry which is preliminary data.</text>
</comment>
<accession>A0ABV9UXE2</accession>
<gene>
    <name evidence="1" type="ORF">ACFPFX_32765</name>
</gene>
<keyword evidence="2" id="KW-1185">Reference proteome</keyword>
<dbReference type="SUPFAM" id="SSF56112">
    <property type="entry name" value="Protein kinase-like (PK-like)"/>
    <property type="match status" value="1"/>
</dbReference>
<proteinExistence type="predicted"/>
<dbReference type="InterPro" id="IPR011009">
    <property type="entry name" value="Kinase-like_dom_sf"/>
</dbReference>
<organism evidence="1 2">
    <name type="scientific">Streptomyces mauvecolor</name>
    <dbReference type="NCBI Taxonomy" id="58345"/>
    <lineage>
        <taxon>Bacteria</taxon>
        <taxon>Bacillati</taxon>
        <taxon>Actinomycetota</taxon>
        <taxon>Actinomycetes</taxon>
        <taxon>Kitasatosporales</taxon>
        <taxon>Streptomycetaceae</taxon>
        <taxon>Streptomyces</taxon>
    </lineage>
</organism>
<sequence length="385" mass="40954">MAPTMTPIPATVLFSHADQQICRSARVLWPGSQIDLGTHVPSVTGYVRTIHLDGTPLFAKYSLLGLSLVSVLRGTCGSWTAVQQAQDAYVASPHALLAREAGQLRLLRRAGLKTPHVTGLDGGVLFTMPVAGPTLGDLVAKDPERTEALITGVLRILRDGLRRINTAEAEAVAIGERSIPATFTRKFNGLSGAAYLRQAGPHCSVLTAIVSRLQRMRMAPVTGARPLVYGDLKPEHVVYVNGPDCAPIFIDPGMGLGRPQADHAKLLSRLILSLFADPPAPAAVHAITTGLSAVAEHAVAGLGKTERSAWLRELVLLWLMDTVNIVSTYLTCPVVLPLPPQAVTITEQAASLLGLLDAVSTDLATRDPRTVWSLALSRLSQGVAR</sequence>
<evidence type="ECO:0008006" key="3">
    <source>
        <dbReference type="Google" id="ProtNLM"/>
    </source>
</evidence>
<dbReference type="EMBL" id="JBHSIZ010000042">
    <property type="protein sequence ID" value="MFC4961073.1"/>
    <property type="molecule type" value="Genomic_DNA"/>
</dbReference>
<dbReference type="RefSeq" id="WP_344380693.1">
    <property type="nucleotide sequence ID" value="NZ_BAAASQ010000052.1"/>
</dbReference>
<evidence type="ECO:0000313" key="1">
    <source>
        <dbReference type="EMBL" id="MFC4961073.1"/>
    </source>
</evidence>
<name>A0ABV9UXE2_9ACTN</name>
<dbReference type="Proteomes" id="UP001595834">
    <property type="component" value="Unassembled WGS sequence"/>
</dbReference>
<evidence type="ECO:0000313" key="2">
    <source>
        <dbReference type="Proteomes" id="UP001595834"/>
    </source>
</evidence>
<reference evidence="2" key="1">
    <citation type="journal article" date="2019" name="Int. J. Syst. Evol. Microbiol.">
        <title>The Global Catalogue of Microorganisms (GCM) 10K type strain sequencing project: providing services to taxonomists for standard genome sequencing and annotation.</title>
        <authorList>
            <consortium name="The Broad Institute Genomics Platform"/>
            <consortium name="The Broad Institute Genome Sequencing Center for Infectious Disease"/>
            <person name="Wu L."/>
            <person name="Ma J."/>
        </authorList>
    </citation>
    <scope>NUCLEOTIDE SEQUENCE [LARGE SCALE GENOMIC DNA]</scope>
    <source>
        <strain evidence="2">CCM 7224</strain>
    </source>
</reference>